<keyword evidence="3" id="KW-1185">Reference proteome</keyword>
<evidence type="ECO:0000313" key="2">
    <source>
        <dbReference type="EMBL" id="MBR7746131.1"/>
    </source>
</evidence>
<dbReference type="EMBL" id="JAGSPM010000003">
    <property type="protein sequence ID" value="MBR7746131.1"/>
    <property type="molecule type" value="Genomic_DNA"/>
</dbReference>
<dbReference type="AlphaFoldDB" id="A0A941DDQ5"/>
<feature type="signal peptide" evidence="1">
    <location>
        <begin position="1"/>
        <end position="22"/>
    </location>
</feature>
<gene>
    <name evidence="2" type="ORF">KDM92_06020</name>
</gene>
<proteinExistence type="predicted"/>
<dbReference type="Proteomes" id="UP000680158">
    <property type="component" value="Unassembled WGS sequence"/>
</dbReference>
<feature type="chain" id="PRO_5036821884" evidence="1">
    <location>
        <begin position="23"/>
        <end position="424"/>
    </location>
</feature>
<organism evidence="2 3">
    <name type="scientific">Undibacterium baiyunense</name>
    <dbReference type="NCBI Taxonomy" id="2828731"/>
    <lineage>
        <taxon>Bacteria</taxon>
        <taxon>Pseudomonadati</taxon>
        <taxon>Pseudomonadota</taxon>
        <taxon>Betaproteobacteria</taxon>
        <taxon>Burkholderiales</taxon>
        <taxon>Oxalobacteraceae</taxon>
        <taxon>Undibacterium</taxon>
    </lineage>
</organism>
<reference evidence="2 3" key="1">
    <citation type="submission" date="2021-04" db="EMBL/GenBank/DDBJ databases">
        <title>novel species isolated from subtropical streams in China.</title>
        <authorList>
            <person name="Lu H."/>
        </authorList>
    </citation>
    <scope>NUCLEOTIDE SEQUENCE [LARGE SCALE GENOMIC DNA]</scope>
    <source>
        <strain evidence="2 3">BYS107W</strain>
    </source>
</reference>
<evidence type="ECO:0000256" key="1">
    <source>
        <dbReference type="SAM" id="SignalP"/>
    </source>
</evidence>
<evidence type="ECO:0000313" key="3">
    <source>
        <dbReference type="Proteomes" id="UP000680158"/>
    </source>
</evidence>
<name>A0A941DDQ5_9BURK</name>
<accession>A0A941DDQ5</accession>
<comment type="caution">
    <text evidence="2">The sequence shown here is derived from an EMBL/GenBank/DDBJ whole genome shotgun (WGS) entry which is preliminary data.</text>
</comment>
<dbReference type="RefSeq" id="WP_212683504.1">
    <property type="nucleotide sequence ID" value="NZ_JAGSPM010000003.1"/>
</dbReference>
<sequence>MLSIKSLGCMTLLLTLMSNAGANWVLFHQQGKVGQREAWYAQITRVTDRSEVEDMLGKGNDIMARTSIKELPIIIVYESVTAPEWDELKLQFECLNKYRVLSYSEAEKAAKKARQEGKQYSSSVIVDGWNDPQRWNDPVKLRIAPRSYTVPRVDLSNRPIPQTQWELSNNAAMIKAQKFACQDEDVRLTLQEATANGQWNAETFNSGLQKIGLQEAVHPLESKTVIDLLNLSWNVLWKGSKRADPSGLWVKKLSPEEKARYDLQYAAIEKQMKKQVEAAQNFGQPIIEQHQAELEFLEIVRKVRGDRQVGQEERTLLSVWQGRPEEQVGASMGSPQVSEAGGLRFLNYQSSFDNRSALVSAASGRVLSTQGASGSCRISFITAMDQKKKWRVADIRIDSQGEVGGGVCRDLWRTPANLALPSKK</sequence>
<protein>
    <submittedName>
        <fullName evidence="2">Uncharacterized protein</fullName>
    </submittedName>
</protein>
<keyword evidence="1" id="KW-0732">Signal</keyword>